<organism evidence="1 2">
    <name type="scientific">Pedobacter psychroterrae</name>
    <dbReference type="NCBI Taxonomy" id="2530453"/>
    <lineage>
        <taxon>Bacteria</taxon>
        <taxon>Pseudomonadati</taxon>
        <taxon>Bacteroidota</taxon>
        <taxon>Sphingobacteriia</taxon>
        <taxon>Sphingobacteriales</taxon>
        <taxon>Sphingobacteriaceae</taxon>
        <taxon>Pedobacter</taxon>
    </lineage>
</organism>
<dbReference type="Proteomes" id="UP000293347">
    <property type="component" value="Unassembled WGS sequence"/>
</dbReference>
<evidence type="ECO:0000313" key="1">
    <source>
        <dbReference type="EMBL" id="TCC98047.1"/>
    </source>
</evidence>
<sequence>MVRICLILLLTAIAEVKAQSVLYHLRFSTSVKTQFSMIGADIPDTALTGTLEGVLRMTMINKGKHNTVFSCSFDTLSKVSFPLTDKQQQQMKNDLKKGFAFRQSKNGGMDSIYFHPDILEETESVIVQLLECYQSNIPEKRTSVWKSTITLSDGTADAFWSNSTALDEKKNSVVHLTKLREHSNSDPAAVEMINRYTDYETDLCWIFGTDNSLLQLEGRLNRKAKVNHKTMTMLDNSISLSRLASGIKKDKGQFRTPNIKSYTYVRILNYTKKTKEREQRDLQDRSKRININTLLQGIAANQIKKDENLRDMLVENIRLSFLVEKDSLWLFKNALMNTLPDSLDFRTLRAGIASSSTSYAQEIIAEYLNRFGHDDMRLRRMIPSAGLMKNTGHVLQFALEKIAFGNTQNASAAKLALGNIVGSIRKNNPKRADSITSRLAISLVKDSDDYLMLSVMGNCGTDAILPYVQPYLSDSVSALRGYACYTLRFLTGEAIDEIYLRSLKTEVAEDAQQHIFNGLFFRETNQATIDYIFHLITTENNEGIALAALRLLFKYSYNQPELLKLIYESSQKGSTEELRKIANEFYASTDEGALNKK</sequence>
<dbReference type="RefSeq" id="WP_131597764.1">
    <property type="nucleotide sequence ID" value="NZ_SJSL01000008.1"/>
</dbReference>
<gene>
    <name evidence="1" type="ORF">EZ437_19580</name>
</gene>
<proteinExistence type="predicted"/>
<accession>A0A4R0NEA9</accession>
<reference evidence="1 2" key="1">
    <citation type="submission" date="2019-02" db="EMBL/GenBank/DDBJ databases">
        <title>Pedobacter sp. RP-1-14 sp. nov., isolated from Arctic soil.</title>
        <authorList>
            <person name="Dahal R.H."/>
        </authorList>
    </citation>
    <scope>NUCLEOTIDE SEQUENCE [LARGE SCALE GENOMIC DNA]</scope>
    <source>
        <strain evidence="1 2">RP-1-14</strain>
    </source>
</reference>
<dbReference type="InterPro" id="IPR011030">
    <property type="entry name" value="Lipovitellin_superhlx_dom"/>
</dbReference>
<name>A0A4R0NEA9_9SPHI</name>
<comment type="caution">
    <text evidence="1">The sequence shown here is derived from an EMBL/GenBank/DDBJ whole genome shotgun (WGS) entry which is preliminary data.</text>
</comment>
<dbReference type="EMBL" id="SJSL01000008">
    <property type="protein sequence ID" value="TCC98047.1"/>
    <property type="molecule type" value="Genomic_DNA"/>
</dbReference>
<protein>
    <submittedName>
        <fullName evidence="1">Uncharacterized protein</fullName>
    </submittedName>
</protein>
<evidence type="ECO:0000313" key="2">
    <source>
        <dbReference type="Proteomes" id="UP000293347"/>
    </source>
</evidence>
<dbReference type="Gene3D" id="1.25.10.20">
    <property type="entry name" value="Vitellinogen, superhelical"/>
    <property type="match status" value="1"/>
</dbReference>
<dbReference type="AlphaFoldDB" id="A0A4R0NEA9"/>
<keyword evidence="2" id="KW-1185">Reference proteome</keyword>